<sequence length="69" mass="7820">MRKRVSTMQREIETLQAALRQARAVELSSRSNESMGDTSSPGVWLEDDQIQEGEPLSDLTTKLNLKWIS</sequence>
<comment type="caution">
    <text evidence="1">The sequence shown here is derived from an EMBL/GenBank/DDBJ whole genome shotgun (WGS) entry which is preliminary data.</text>
</comment>
<dbReference type="Proteomes" id="UP001165083">
    <property type="component" value="Unassembled WGS sequence"/>
</dbReference>
<evidence type="ECO:0000313" key="1">
    <source>
        <dbReference type="EMBL" id="GMF10481.1"/>
    </source>
</evidence>
<reference evidence="1" key="1">
    <citation type="submission" date="2023-04" db="EMBL/GenBank/DDBJ databases">
        <title>Phytophthora lilii NBRC 32176.</title>
        <authorList>
            <person name="Ichikawa N."/>
            <person name="Sato H."/>
            <person name="Tonouchi N."/>
        </authorList>
    </citation>
    <scope>NUCLEOTIDE SEQUENCE</scope>
    <source>
        <strain evidence="1">NBRC 32176</strain>
    </source>
</reference>
<accession>A0A9W6WMP7</accession>
<dbReference type="AlphaFoldDB" id="A0A9W6WMP7"/>
<evidence type="ECO:0000313" key="2">
    <source>
        <dbReference type="Proteomes" id="UP001165083"/>
    </source>
</evidence>
<gene>
    <name evidence="1" type="ORF">Plil01_000128300</name>
</gene>
<keyword evidence="2" id="KW-1185">Reference proteome</keyword>
<protein>
    <submittedName>
        <fullName evidence="1">Unnamed protein product</fullName>
    </submittedName>
</protein>
<organism evidence="1 2">
    <name type="scientific">Phytophthora lilii</name>
    <dbReference type="NCBI Taxonomy" id="2077276"/>
    <lineage>
        <taxon>Eukaryota</taxon>
        <taxon>Sar</taxon>
        <taxon>Stramenopiles</taxon>
        <taxon>Oomycota</taxon>
        <taxon>Peronosporomycetes</taxon>
        <taxon>Peronosporales</taxon>
        <taxon>Peronosporaceae</taxon>
        <taxon>Phytophthora</taxon>
    </lineage>
</organism>
<proteinExistence type="predicted"/>
<dbReference type="EMBL" id="BSXW01000041">
    <property type="protein sequence ID" value="GMF10481.1"/>
    <property type="molecule type" value="Genomic_DNA"/>
</dbReference>
<name>A0A9W6WMP7_9STRA</name>